<dbReference type="SUPFAM" id="SSF49493">
    <property type="entry name" value="HSP40/DnaJ peptide-binding domain"/>
    <property type="match status" value="2"/>
</dbReference>
<dbReference type="GO" id="GO:0042026">
    <property type="term" value="P:protein refolding"/>
    <property type="evidence" value="ECO:0007669"/>
    <property type="project" value="TreeGrafter"/>
</dbReference>
<feature type="compositionally biased region" description="Gly residues" evidence="2">
    <location>
        <begin position="75"/>
        <end position="92"/>
    </location>
</feature>
<evidence type="ECO:0000259" key="3">
    <source>
        <dbReference type="PROSITE" id="PS50076"/>
    </source>
</evidence>
<feature type="compositionally biased region" description="Basic and acidic residues" evidence="2">
    <location>
        <begin position="60"/>
        <end position="73"/>
    </location>
</feature>
<feature type="region of interest" description="Disordered" evidence="2">
    <location>
        <begin position="57"/>
        <end position="92"/>
    </location>
</feature>
<feature type="domain" description="J" evidence="3">
    <location>
        <begin position="4"/>
        <end position="69"/>
    </location>
</feature>
<accession>A0A2V3HTN4</accession>
<dbReference type="InterPro" id="IPR002939">
    <property type="entry name" value="DnaJ_C"/>
</dbReference>
<dbReference type="PRINTS" id="PR00625">
    <property type="entry name" value="JDOMAIN"/>
</dbReference>
<evidence type="ECO:0000313" key="4">
    <source>
        <dbReference type="EMBL" id="PXF22483.1"/>
    </source>
</evidence>
<dbReference type="CDD" id="cd10747">
    <property type="entry name" value="DnaJ_C"/>
    <property type="match status" value="1"/>
</dbReference>
<organism evidence="4 5">
    <name type="scientific">Candidatus Thalassarchaeum betae</name>
    <dbReference type="NCBI Taxonomy" id="2599289"/>
    <lineage>
        <taxon>Archaea</taxon>
        <taxon>Methanobacteriati</taxon>
        <taxon>Thermoplasmatota</taxon>
        <taxon>Candidatus Poseidoniia</taxon>
        <taxon>Candidatus Poseidoniales</taxon>
        <taxon>Candidatus Thalassarchaeaceae</taxon>
        <taxon>Candidatus Thalassarchaeum</taxon>
    </lineage>
</organism>
<evidence type="ECO:0000313" key="5">
    <source>
        <dbReference type="Proteomes" id="UP000248161"/>
    </source>
</evidence>
<dbReference type="PROSITE" id="PS50076">
    <property type="entry name" value="DNAJ_2"/>
    <property type="match status" value="1"/>
</dbReference>
<dbReference type="Proteomes" id="UP000248161">
    <property type="component" value="Unassembled WGS sequence"/>
</dbReference>
<dbReference type="EMBL" id="PSPG01000001">
    <property type="protein sequence ID" value="PXF22483.1"/>
    <property type="molecule type" value="Genomic_DNA"/>
</dbReference>
<keyword evidence="1" id="KW-0143">Chaperone</keyword>
<evidence type="ECO:0000256" key="1">
    <source>
        <dbReference type="ARBA" id="ARBA00023186"/>
    </source>
</evidence>
<dbReference type="Gene3D" id="1.10.287.110">
    <property type="entry name" value="DnaJ domain"/>
    <property type="match status" value="1"/>
</dbReference>
<dbReference type="SMART" id="SM00271">
    <property type="entry name" value="DnaJ"/>
    <property type="match status" value="1"/>
</dbReference>
<dbReference type="Pfam" id="PF00226">
    <property type="entry name" value="DnaJ"/>
    <property type="match status" value="1"/>
</dbReference>
<dbReference type="CDD" id="cd06257">
    <property type="entry name" value="DnaJ"/>
    <property type="match status" value="1"/>
</dbReference>
<proteinExistence type="predicted"/>
<dbReference type="Pfam" id="PF01556">
    <property type="entry name" value="DnaJ_C"/>
    <property type="match status" value="1"/>
</dbReference>
<sequence length="328" mass="35383">MAEDPYRVLGVSPDATDAEIKRAYRKLARQYHPDRNPGDAAAEERFKAIQAAYEAVGTAEARKENDQRRRMEEMFGGGGSQGNPFGGGSGGVDLGDIISQFMGGRGTSTPGFDFRFSQGFGGRQTQQPRSEPTEPSRGAVIEAGLDVSLEQASSGTEVKFAHRRLKRCDKCKGSSFGTSKRCAPCNGTGVQTKGSTLAVKVPPNASHGQLLRLKGMGHEHPQGEPGDLLITLRLDAEEGRRWEDGRLVQEVPIPITTLLLGGKVRISTPVGKRVQIDVPEGTRVGDRRRLQGHGHSGGPLDIEFTLAEPDKLTKSQRDALESLRDSGL</sequence>
<dbReference type="PANTHER" id="PTHR43096:SF52">
    <property type="entry name" value="DNAJ HOMOLOG 1, MITOCHONDRIAL-RELATED"/>
    <property type="match status" value="1"/>
</dbReference>
<dbReference type="GO" id="GO:0005737">
    <property type="term" value="C:cytoplasm"/>
    <property type="evidence" value="ECO:0007669"/>
    <property type="project" value="TreeGrafter"/>
</dbReference>
<dbReference type="GO" id="GO:0051082">
    <property type="term" value="F:unfolded protein binding"/>
    <property type="evidence" value="ECO:0007669"/>
    <property type="project" value="InterPro"/>
</dbReference>
<dbReference type="InterPro" id="IPR001623">
    <property type="entry name" value="DnaJ_domain"/>
</dbReference>
<reference evidence="4 5" key="1">
    <citation type="journal article" date="2015" name="Nat. Commun.">
        <title>Genomic and transcriptomic evidence for scavenging of diverse organic compounds by widespread deep-sea archaea.</title>
        <authorList>
            <person name="Li M."/>
            <person name="Baker B.J."/>
            <person name="Anantharaman K."/>
            <person name="Jain S."/>
            <person name="Breier J.A."/>
            <person name="Dick G.J."/>
        </authorList>
    </citation>
    <scope>NUCLEOTIDE SEQUENCE [LARGE SCALE GENOMIC DNA]</scope>
    <source>
        <strain evidence="4">Cayman_51_deep</strain>
    </source>
</reference>
<dbReference type="AlphaFoldDB" id="A0A2V3HTN4"/>
<dbReference type="InterPro" id="IPR008971">
    <property type="entry name" value="HSP40/DnaJ_pept-bd"/>
</dbReference>
<dbReference type="PANTHER" id="PTHR43096">
    <property type="entry name" value="DNAJ HOMOLOG 1, MITOCHONDRIAL-RELATED"/>
    <property type="match status" value="1"/>
</dbReference>
<feature type="region of interest" description="Disordered" evidence="2">
    <location>
        <begin position="279"/>
        <end position="302"/>
    </location>
</feature>
<protein>
    <recommendedName>
        <fullName evidence="3">J domain-containing protein</fullName>
    </recommendedName>
</protein>
<dbReference type="SUPFAM" id="SSF46565">
    <property type="entry name" value="Chaperone J-domain"/>
    <property type="match status" value="1"/>
</dbReference>
<comment type="caution">
    <text evidence="4">The sequence shown here is derived from an EMBL/GenBank/DDBJ whole genome shotgun (WGS) entry which is preliminary data.</text>
</comment>
<gene>
    <name evidence="4" type="ORF">CXX69_00685</name>
</gene>
<evidence type="ECO:0000256" key="2">
    <source>
        <dbReference type="SAM" id="MobiDB-lite"/>
    </source>
</evidence>
<name>A0A2V3HTN4_9ARCH</name>
<dbReference type="Gene3D" id="2.60.260.20">
    <property type="entry name" value="Urease metallochaperone UreE, N-terminal domain"/>
    <property type="match status" value="2"/>
</dbReference>
<dbReference type="InterPro" id="IPR036869">
    <property type="entry name" value="J_dom_sf"/>
</dbReference>